<dbReference type="EMBL" id="VJMH01003711">
    <property type="protein sequence ID" value="KAF0705088.1"/>
    <property type="molecule type" value="Genomic_DNA"/>
</dbReference>
<proteinExistence type="predicted"/>
<dbReference type="PANTHER" id="PTHR35899:SF1">
    <property type="entry name" value="PEPTIDASE C1A PAPAIN C-TERMINAL DOMAIN-CONTAINING PROTEIN"/>
    <property type="match status" value="1"/>
</dbReference>
<gene>
    <name evidence="2" type="primary">Aste57867_7141</name>
    <name evidence="1" type="ORF">As57867_007117</name>
    <name evidence="2" type="ORF">ASTE57867_7141</name>
</gene>
<name>A0A485KI08_9STRA</name>
<sequence>MCVWEYNPVQNTSHDFCLKPMLEVDIARTLRPADHEIRTNDPDRCGFYFIPYASIRQYIAQFQGFYVNSFEIEWAPQSFAANKHKYSHLNYTLLEKSTFHQNHNDFDGPFPHARIVAKKQFHQHA</sequence>
<protein>
    <submittedName>
        <fullName evidence="2">Aste57867_7141 protein</fullName>
    </submittedName>
</protein>
<dbReference type="OrthoDB" id="59402at2759"/>
<dbReference type="Proteomes" id="UP000332933">
    <property type="component" value="Unassembled WGS sequence"/>
</dbReference>
<reference evidence="1" key="2">
    <citation type="submission" date="2019-06" db="EMBL/GenBank/DDBJ databases">
        <title>Genomics analysis of Aphanomyces spp. identifies a new class of oomycete effector associated with host adaptation.</title>
        <authorList>
            <person name="Gaulin E."/>
        </authorList>
    </citation>
    <scope>NUCLEOTIDE SEQUENCE</scope>
    <source>
        <strain evidence="1">CBS 578.67</strain>
    </source>
</reference>
<reference evidence="2 3" key="1">
    <citation type="submission" date="2019-03" db="EMBL/GenBank/DDBJ databases">
        <authorList>
            <person name="Gaulin E."/>
            <person name="Dumas B."/>
        </authorList>
    </citation>
    <scope>NUCLEOTIDE SEQUENCE [LARGE SCALE GENOMIC DNA]</scope>
    <source>
        <strain evidence="2">CBS 568.67</strain>
    </source>
</reference>
<evidence type="ECO:0000313" key="3">
    <source>
        <dbReference type="Proteomes" id="UP000332933"/>
    </source>
</evidence>
<evidence type="ECO:0000313" key="2">
    <source>
        <dbReference type="EMBL" id="VFT84073.1"/>
    </source>
</evidence>
<accession>A0A485KI08</accession>
<keyword evidence="3" id="KW-1185">Reference proteome</keyword>
<dbReference type="PANTHER" id="PTHR35899">
    <property type="entry name" value="PAPAIN FAMILY CYSTEINE PROTEASE DOMAIN CONTAINING PROTEIN"/>
    <property type="match status" value="1"/>
</dbReference>
<dbReference type="EMBL" id="CAADRA010003723">
    <property type="protein sequence ID" value="VFT84073.1"/>
    <property type="molecule type" value="Genomic_DNA"/>
</dbReference>
<dbReference type="AlphaFoldDB" id="A0A485KI08"/>
<evidence type="ECO:0000313" key="1">
    <source>
        <dbReference type="EMBL" id="KAF0705088.1"/>
    </source>
</evidence>
<organism evidence="2 3">
    <name type="scientific">Aphanomyces stellatus</name>
    <dbReference type="NCBI Taxonomy" id="120398"/>
    <lineage>
        <taxon>Eukaryota</taxon>
        <taxon>Sar</taxon>
        <taxon>Stramenopiles</taxon>
        <taxon>Oomycota</taxon>
        <taxon>Saprolegniomycetes</taxon>
        <taxon>Saprolegniales</taxon>
        <taxon>Verrucalvaceae</taxon>
        <taxon>Aphanomyces</taxon>
    </lineage>
</organism>